<keyword evidence="2" id="KW-1185">Reference proteome</keyword>
<sequence length="639" mass="68566">MRYVSEILLFALLAMFALLTGCEDPELSVGSLDRKLPAPSLKGSSPFSQNFEMQNYVQVQGACDSRLGLIYISFDQQNWYIPPTIPDMAGTSLDASVVNDRDCSDGAFDVYLTATDLESIWGVTTDTRVNKIYIKAETLIGDSETLTLVNSNPDDGDSGSNNGGVPATLALEKNNPAGFAGSNQCEPFRVNVKTAAGLYTQTSSDITVKLEKKVAGAIYPAVAAYKTWADCFYETNPITSLTILAGTGGTDFLYKFPAAPLNGLFEFRLYDASSLTTDANYTSVTLRDSSAGSIYRWLMVEDQIHQLYKNTCYPLKIRSTQYNRAVANDQFPGDVQVGSSSANLKFYTDASCSTQTSSYSFGSYNSLINAYVKYVPSAGEAETIKSINLTLAGANSSYSYDSAPIAVNIDATNKSTAVTLDIWGSYELTRQQCQPYRIATINEYGTMMTATVPRTVNLATKESNIGLFYLDQTCSGSSVTSTSIAVGMTSTIVYFKPTVATAGVYNFDVSSAGLNSPSRQMKVSLAAKQFKIVPPAAGFVGGCKPFMVYMTDDLGSNYAATYSINFTFSLSLTPFYANRAFADASCTAPLGSSVNIPPGQFSGLIYVQTDGFSGATNFTLMVHGGYGLSGDTVSGTFAP</sequence>
<dbReference type="EMBL" id="CP093442">
    <property type="protein sequence ID" value="UOE99906.1"/>
    <property type="molecule type" value="Genomic_DNA"/>
</dbReference>
<dbReference type="RefSeq" id="WP_243535353.1">
    <property type="nucleotide sequence ID" value="NZ_CP093442.1"/>
</dbReference>
<proteinExistence type="predicted"/>
<reference evidence="1" key="1">
    <citation type="submission" date="2022-03" db="EMBL/GenBank/DDBJ databases">
        <title>Genome Identification and Characterization of new species Bdellovibrio reynosense LBG001 sp. nov. from a Mexico soil sample.</title>
        <authorList>
            <person name="Camilli A."/>
            <person name="Ajao Y."/>
            <person name="Guo X."/>
        </authorList>
    </citation>
    <scope>NUCLEOTIDE SEQUENCE</scope>
    <source>
        <strain evidence="1">LBG001</strain>
    </source>
</reference>
<dbReference type="Proteomes" id="UP000830116">
    <property type="component" value="Chromosome"/>
</dbReference>
<gene>
    <name evidence="1" type="ORF">MNR06_09370</name>
</gene>
<accession>A0ABY4C4L4</accession>
<evidence type="ECO:0008006" key="3">
    <source>
        <dbReference type="Google" id="ProtNLM"/>
    </source>
</evidence>
<dbReference type="PROSITE" id="PS51257">
    <property type="entry name" value="PROKAR_LIPOPROTEIN"/>
    <property type="match status" value="1"/>
</dbReference>
<protein>
    <recommendedName>
        <fullName evidence="3">Hemagglutinin</fullName>
    </recommendedName>
</protein>
<evidence type="ECO:0000313" key="1">
    <source>
        <dbReference type="EMBL" id="UOE99906.1"/>
    </source>
</evidence>
<organism evidence="1 2">
    <name type="scientific">Bdellovibrio reynosensis</name>
    <dbReference type="NCBI Taxonomy" id="2835041"/>
    <lineage>
        <taxon>Bacteria</taxon>
        <taxon>Pseudomonadati</taxon>
        <taxon>Bdellovibrionota</taxon>
        <taxon>Bdellovibrionia</taxon>
        <taxon>Bdellovibrionales</taxon>
        <taxon>Pseudobdellovibrionaceae</taxon>
        <taxon>Bdellovibrio</taxon>
    </lineage>
</organism>
<evidence type="ECO:0000313" key="2">
    <source>
        <dbReference type="Proteomes" id="UP000830116"/>
    </source>
</evidence>
<name>A0ABY4C4L4_9BACT</name>